<keyword evidence="2" id="KW-1185">Reference proteome</keyword>
<dbReference type="EMBL" id="APCN01000606">
    <property type="status" value="NOT_ANNOTATED_CDS"/>
    <property type="molecule type" value="Genomic_DNA"/>
</dbReference>
<organism evidence="1 2">
    <name type="scientific">Anopheles arabiensis</name>
    <name type="common">Mosquito</name>
    <dbReference type="NCBI Taxonomy" id="7173"/>
    <lineage>
        <taxon>Eukaryota</taxon>
        <taxon>Metazoa</taxon>
        <taxon>Ecdysozoa</taxon>
        <taxon>Arthropoda</taxon>
        <taxon>Hexapoda</taxon>
        <taxon>Insecta</taxon>
        <taxon>Pterygota</taxon>
        <taxon>Neoptera</taxon>
        <taxon>Endopterygota</taxon>
        <taxon>Diptera</taxon>
        <taxon>Nematocera</taxon>
        <taxon>Culicoidea</taxon>
        <taxon>Culicidae</taxon>
        <taxon>Anophelinae</taxon>
        <taxon>Anopheles</taxon>
    </lineage>
</organism>
<proteinExistence type="predicted"/>
<reference evidence="1" key="1">
    <citation type="submission" date="2022-08" db="UniProtKB">
        <authorList>
            <consortium name="EnsemblMetazoa"/>
        </authorList>
    </citation>
    <scope>IDENTIFICATION</scope>
    <source>
        <strain evidence="1">Dongola</strain>
    </source>
</reference>
<dbReference type="RefSeq" id="XP_040151525.1">
    <property type="nucleotide sequence ID" value="XM_040295591.1"/>
</dbReference>
<name>A0A182HU51_ANOAR</name>
<dbReference type="AlphaFoldDB" id="A0A182HU51"/>
<dbReference type="Proteomes" id="UP000075840">
    <property type="component" value="Unassembled WGS sequence"/>
</dbReference>
<dbReference type="VEuPathDB" id="VectorBase:AARA21_000633"/>
<dbReference type="KEGG" id="aara:120893605"/>
<dbReference type="EnsemblMetazoa" id="AARA004812-RA">
    <property type="protein sequence ID" value="AARA004812-PA"/>
    <property type="gene ID" value="AARA004812"/>
</dbReference>
<evidence type="ECO:0000313" key="1">
    <source>
        <dbReference type="EnsemblMetazoa" id="AARA004812-PA"/>
    </source>
</evidence>
<evidence type="ECO:0000313" key="2">
    <source>
        <dbReference type="Proteomes" id="UP000075840"/>
    </source>
</evidence>
<protein>
    <submittedName>
        <fullName evidence="1">Uncharacterized protein</fullName>
    </submittedName>
</protein>
<accession>A0A182HU51</accession>
<sequence>MAHCVKLVMLLKVLLLSCCFAHPTNQQQTSDPPTTENVECLIEFKELLKLVFKLLSVESFDLLSEMNHFEKMQAQENVGSASSSKSTENNHDNTEQHIHFLLEKLDMLMRNFNQTVGTLSCFKQTRFNRETASHVANLRQQSTINCDTSPMVCMVFRLLHWMYVEPTYEIIQLLRFWIRGNKSFQQW</sequence>
<dbReference type="VEuPathDB" id="VectorBase:AARA004812"/>
<dbReference type="GeneID" id="120893605"/>